<keyword evidence="9" id="KW-1185">Reference proteome</keyword>
<evidence type="ECO:0000259" key="7">
    <source>
        <dbReference type="Pfam" id="PF06004"/>
    </source>
</evidence>
<evidence type="ECO:0000256" key="5">
    <source>
        <dbReference type="ARBA" id="ARBA00023288"/>
    </source>
</evidence>
<accession>A0A1G8FBD3</accession>
<evidence type="ECO:0000256" key="4">
    <source>
        <dbReference type="ARBA" id="ARBA00023139"/>
    </source>
</evidence>
<keyword evidence="2" id="KW-0732">Signal</keyword>
<evidence type="ECO:0000256" key="1">
    <source>
        <dbReference type="ARBA" id="ARBA00022475"/>
    </source>
</evidence>
<protein>
    <recommendedName>
        <fullName evidence="7">Lipoprotein YgdI/YgdR-like SH3-like domain-containing protein</fullName>
    </recommendedName>
</protein>
<feature type="domain" description="Lipoprotein YgdI/YgdR-like SH3-like" evidence="7">
    <location>
        <begin position="21"/>
        <end position="68"/>
    </location>
</feature>
<sequence>MKHLILIAACALGLAGCSSHYIIATVDGQLITTDDKPHLDKSSGMYQFEDSEGKDQMIPQSQVKQIMER</sequence>
<reference evidence="9" key="1">
    <citation type="submission" date="2016-10" db="EMBL/GenBank/DDBJ databases">
        <authorList>
            <person name="Varghese N."/>
            <person name="Submissions S."/>
        </authorList>
    </citation>
    <scope>NUCLEOTIDE SEQUENCE [LARGE SCALE GENOMIC DNA]</scope>
    <source>
        <strain evidence="9">CCM 7469</strain>
    </source>
</reference>
<dbReference type="InterPro" id="IPR047807">
    <property type="entry name" value="YgdI/YgdR-like_SH3-like"/>
</dbReference>
<proteinExistence type="predicted"/>
<evidence type="ECO:0000256" key="6">
    <source>
        <dbReference type="SAM" id="MobiDB-lite"/>
    </source>
</evidence>
<keyword evidence="1" id="KW-1003">Cell membrane</keyword>
<dbReference type="Proteomes" id="UP000199636">
    <property type="component" value="Unassembled WGS sequence"/>
</dbReference>
<dbReference type="PANTHER" id="PTHR37011:SF1">
    <property type="entry name" value="POT FAMILY PEPTIDE TRANSPORT PROTEIN"/>
    <property type="match status" value="1"/>
</dbReference>
<keyword evidence="3" id="KW-0472">Membrane</keyword>
<evidence type="ECO:0000313" key="8">
    <source>
        <dbReference type="EMBL" id="SDH79413.1"/>
    </source>
</evidence>
<name>A0A1G8FBD3_9PSED</name>
<dbReference type="EMBL" id="FNDS01000003">
    <property type="protein sequence ID" value="SDH79413.1"/>
    <property type="molecule type" value="Genomic_DNA"/>
</dbReference>
<dbReference type="STRING" id="428992.SAMN05216272_103138"/>
<dbReference type="Pfam" id="PF06004">
    <property type="entry name" value="DUF903"/>
    <property type="match status" value="1"/>
</dbReference>
<dbReference type="AlphaFoldDB" id="A0A1G8FBD3"/>
<dbReference type="Gene3D" id="2.30.30.100">
    <property type="match status" value="1"/>
</dbReference>
<dbReference type="SUPFAM" id="SSF50182">
    <property type="entry name" value="Sm-like ribonucleoproteins"/>
    <property type="match status" value="1"/>
</dbReference>
<keyword evidence="5" id="KW-0449">Lipoprotein</keyword>
<dbReference type="RefSeq" id="WP_090262132.1">
    <property type="nucleotide sequence ID" value="NZ_FNDS01000003.1"/>
</dbReference>
<evidence type="ECO:0000313" key="9">
    <source>
        <dbReference type="Proteomes" id="UP000199636"/>
    </source>
</evidence>
<dbReference type="InterPro" id="IPR010305">
    <property type="entry name" value="YgdI/YgdR-like"/>
</dbReference>
<dbReference type="PANTHER" id="PTHR37011">
    <property type="entry name" value="POT FAMILY PEPTIDE TRANSPORT PROTEIN-RELATED"/>
    <property type="match status" value="1"/>
</dbReference>
<dbReference type="OrthoDB" id="6520455at2"/>
<dbReference type="NCBIfam" id="NF033216">
    <property type="entry name" value="lipo_YgdI_YgdR"/>
    <property type="match status" value="1"/>
</dbReference>
<evidence type="ECO:0000256" key="3">
    <source>
        <dbReference type="ARBA" id="ARBA00023136"/>
    </source>
</evidence>
<dbReference type="InterPro" id="IPR010920">
    <property type="entry name" value="LSM_dom_sf"/>
</dbReference>
<feature type="compositionally biased region" description="Polar residues" evidence="6">
    <location>
        <begin position="58"/>
        <end position="69"/>
    </location>
</feature>
<keyword evidence="4" id="KW-0564">Palmitate</keyword>
<evidence type="ECO:0000256" key="2">
    <source>
        <dbReference type="ARBA" id="ARBA00022729"/>
    </source>
</evidence>
<feature type="region of interest" description="Disordered" evidence="6">
    <location>
        <begin position="50"/>
        <end position="69"/>
    </location>
</feature>
<dbReference type="PROSITE" id="PS51257">
    <property type="entry name" value="PROKAR_LIPOPROTEIN"/>
    <property type="match status" value="1"/>
</dbReference>
<organism evidence="8 9">
    <name type="scientific">Pseudomonas panipatensis</name>
    <dbReference type="NCBI Taxonomy" id="428992"/>
    <lineage>
        <taxon>Bacteria</taxon>
        <taxon>Pseudomonadati</taxon>
        <taxon>Pseudomonadota</taxon>
        <taxon>Gammaproteobacteria</taxon>
        <taxon>Pseudomonadales</taxon>
        <taxon>Pseudomonadaceae</taxon>
        <taxon>Pseudomonas</taxon>
    </lineage>
</organism>
<gene>
    <name evidence="8" type="ORF">SAMN05216272_103138</name>
</gene>